<keyword evidence="2" id="KW-1185">Reference proteome</keyword>
<reference evidence="1" key="1">
    <citation type="journal article" date="2023" name="Science">
        <title>Genome structures resolve the early diversification of teleost fishes.</title>
        <authorList>
            <person name="Parey E."/>
            <person name="Louis A."/>
            <person name="Montfort J."/>
            <person name="Bouchez O."/>
            <person name="Roques C."/>
            <person name="Iampietro C."/>
            <person name="Lluch J."/>
            <person name="Castinel A."/>
            <person name="Donnadieu C."/>
            <person name="Desvignes T."/>
            <person name="Floi Bucao C."/>
            <person name="Jouanno E."/>
            <person name="Wen M."/>
            <person name="Mejri S."/>
            <person name="Dirks R."/>
            <person name="Jansen H."/>
            <person name="Henkel C."/>
            <person name="Chen W.J."/>
            <person name="Zahm M."/>
            <person name="Cabau C."/>
            <person name="Klopp C."/>
            <person name="Thompson A.W."/>
            <person name="Robinson-Rechavi M."/>
            <person name="Braasch I."/>
            <person name="Lecointre G."/>
            <person name="Bobe J."/>
            <person name="Postlethwait J.H."/>
            <person name="Berthelot C."/>
            <person name="Roest Crollius H."/>
            <person name="Guiguen Y."/>
        </authorList>
    </citation>
    <scope>NUCLEOTIDE SEQUENCE</scope>
    <source>
        <strain evidence="1">WJC10195</strain>
    </source>
</reference>
<dbReference type="AlphaFoldDB" id="A0A9Q1EW63"/>
<accession>A0A9Q1EW63</accession>
<evidence type="ECO:0000313" key="2">
    <source>
        <dbReference type="Proteomes" id="UP001152622"/>
    </source>
</evidence>
<sequence length="105" mass="11365">MSVLAFSKGAPVDGSWRVKSAQSEEERARSAAADAVQHAHRPVSLMEVWEWVPTFAMDFSFVLLLGGDTDIKANLSAAVCARGSSLPALLRWGMEGSSTRLANWD</sequence>
<dbReference type="Proteomes" id="UP001152622">
    <property type="component" value="Chromosome 12"/>
</dbReference>
<evidence type="ECO:0000313" key="1">
    <source>
        <dbReference type="EMBL" id="KAJ8346145.1"/>
    </source>
</evidence>
<dbReference type="EMBL" id="JAINUF010000012">
    <property type="protein sequence ID" value="KAJ8346145.1"/>
    <property type="molecule type" value="Genomic_DNA"/>
</dbReference>
<gene>
    <name evidence="1" type="ORF">SKAU_G00303380</name>
</gene>
<name>A0A9Q1EW63_SYNKA</name>
<organism evidence="1 2">
    <name type="scientific">Synaphobranchus kaupii</name>
    <name type="common">Kaup's arrowtooth eel</name>
    <dbReference type="NCBI Taxonomy" id="118154"/>
    <lineage>
        <taxon>Eukaryota</taxon>
        <taxon>Metazoa</taxon>
        <taxon>Chordata</taxon>
        <taxon>Craniata</taxon>
        <taxon>Vertebrata</taxon>
        <taxon>Euteleostomi</taxon>
        <taxon>Actinopterygii</taxon>
        <taxon>Neopterygii</taxon>
        <taxon>Teleostei</taxon>
        <taxon>Anguilliformes</taxon>
        <taxon>Synaphobranchidae</taxon>
        <taxon>Synaphobranchus</taxon>
    </lineage>
</organism>
<proteinExistence type="predicted"/>
<protein>
    <submittedName>
        <fullName evidence="1">Uncharacterized protein</fullName>
    </submittedName>
</protein>
<comment type="caution">
    <text evidence="1">The sequence shown here is derived from an EMBL/GenBank/DDBJ whole genome shotgun (WGS) entry which is preliminary data.</text>
</comment>